<sequence>MVTLRIASDRQNVVPMIQAAIAAHLKRMDLGLRKADREIRKFETKYRVSSERFLASYAAEDLDGNDDEYVSWLGELRLRDALREELQALSEIEYVPERLSRESDQHVERIR</sequence>
<dbReference type="AlphaFoldDB" id="A0A0S6VZV6"/>
<keyword evidence="2" id="KW-1185">Reference proteome</keyword>
<gene>
    <name evidence="1" type="ORF">U14_04113</name>
</gene>
<dbReference type="HOGENOM" id="CLU_182048_0_0_0"/>
<protein>
    <submittedName>
        <fullName evidence="1">Uncharacterized protein</fullName>
    </submittedName>
</protein>
<evidence type="ECO:0000313" key="2">
    <source>
        <dbReference type="Proteomes" id="UP000030700"/>
    </source>
</evidence>
<dbReference type="EMBL" id="DF820459">
    <property type="protein sequence ID" value="GAK52856.1"/>
    <property type="molecule type" value="Genomic_DNA"/>
</dbReference>
<evidence type="ECO:0000313" key="1">
    <source>
        <dbReference type="EMBL" id="GAK52856.1"/>
    </source>
</evidence>
<organism evidence="1">
    <name type="scientific">Candidatus Moduliflexus flocculans</name>
    <dbReference type="NCBI Taxonomy" id="1499966"/>
    <lineage>
        <taxon>Bacteria</taxon>
        <taxon>Candidatus Moduliflexota</taxon>
        <taxon>Candidatus Moduliflexia</taxon>
        <taxon>Candidatus Moduliflexales</taxon>
        <taxon>Candidatus Moduliflexaceae</taxon>
    </lineage>
</organism>
<name>A0A0S6VZV6_9BACT</name>
<proteinExistence type="predicted"/>
<dbReference type="STRING" id="1499966.U14_04113"/>
<dbReference type="Proteomes" id="UP000030700">
    <property type="component" value="Unassembled WGS sequence"/>
</dbReference>
<reference evidence="1" key="1">
    <citation type="journal article" date="2015" name="PeerJ">
        <title>First genomic representation of candidate bacterial phylum KSB3 points to enhanced environmental sensing as a trigger of wastewater bulking.</title>
        <authorList>
            <person name="Sekiguchi Y."/>
            <person name="Ohashi A."/>
            <person name="Parks D.H."/>
            <person name="Yamauchi T."/>
            <person name="Tyson G.W."/>
            <person name="Hugenholtz P."/>
        </authorList>
    </citation>
    <scope>NUCLEOTIDE SEQUENCE [LARGE SCALE GENOMIC DNA]</scope>
</reference>
<accession>A0A0S6VZV6</accession>